<dbReference type="PANTHER" id="PTHR22946:SF9">
    <property type="entry name" value="POLYKETIDE TRANSFERASE AF380"/>
    <property type="match status" value="1"/>
</dbReference>
<evidence type="ECO:0000313" key="4">
    <source>
        <dbReference type="EMBL" id="MDF4025668.1"/>
    </source>
</evidence>
<accession>A0ABT6BC54</accession>
<dbReference type="GO" id="GO:0016787">
    <property type="term" value="F:hydrolase activity"/>
    <property type="evidence" value="ECO:0007669"/>
    <property type="project" value="UniProtKB-KW"/>
</dbReference>
<evidence type="ECO:0000256" key="1">
    <source>
        <dbReference type="ARBA" id="ARBA00022801"/>
    </source>
</evidence>
<dbReference type="SUPFAM" id="SSF53474">
    <property type="entry name" value="alpha/beta-Hydrolases"/>
    <property type="match status" value="1"/>
</dbReference>
<feature type="domain" description="Serine aminopeptidase S33" evidence="3">
    <location>
        <begin position="92"/>
        <end position="297"/>
    </location>
</feature>
<comment type="caution">
    <text evidence="4">The sequence shown here is derived from an EMBL/GenBank/DDBJ whole genome shotgun (WGS) entry which is preliminary data.</text>
</comment>
<keyword evidence="5" id="KW-1185">Reference proteome</keyword>
<keyword evidence="1 4" id="KW-0378">Hydrolase</keyword>
<evidence type="ECO:0000313" key="5">
    <source>
        <dbReference type="Proteomes" id="UP001528850"/>
    </source>
</evidence>
<organism evidence="4 5">
    <name type="scientific">Luteibacter sahnii</name>
    <dbReference type="NCBI Taxonomy" id="3021977"/>
    <lineage>
        <taxon>Bacteria</taxon>
        <taxon>Pseudomonadati</taxon>
        <taxon>Pseudomonadota</taxon>
        <taxon>Gammaproteobacteria</taxon>
        <taxon>Lysobacterales</taxon>
        <taxon>Rhodanobacteraceae</taxon>
        <taxon>Luteibacter</taxon>
    </lineage>
</organism>
<proteinExistence type="predicted"/>
<gene>
    <name evidence="4" type="ORF">P3W24_11895</name>
</gene>
<evidence type="ECO:0000256" key="2">
    <source>
        <dbReference type="SAM" id="SignalP"/>
    </source>
</evidence>
<feature type="signal peptide" evidence="2">
    <location>
        <begin position="1"/>
        <end position="22"/>
    </location>
</feature>
<evidence type="ECO:0000259" key="3">
    <source>
        <dbReference type="Pfam" id="PF12146"/>
    </source>
</evidence>
<name>A0ABT6BC54_9GAMM</name>
<dbReference type="InterPro" id="IPR050261">
    <property type="entry name" value="FrsA_esterase"/>
</dbReference>
<dbReference type="PANTHER" id="PTHR22946">
    <property type="entry name" value="DIENELACTONE HYDROLASE DOMAIN-CONTAINING PROTEIN-RELATED"/>
    <property type="match status" value="1"/>
</dbReference>
<feature type="chain" id="PRO_5047137801" evidence="2">
    <location>
        <begin position="23"/>
        <end position="355"/>
    </location>
</feature>
<reference evidence="4 5" key="1">
    <citation type="journal article" date="2024" name="Curr. Microbiol.">
        <title>Luteibacter sahnii sp. nov., A Novel Yellow-Colored Xanthomonadin Pigment Producing Probiotic Bacterium from Healthy Rice Seed Microbiome.</title>
        <authorList>
            <person name="Jaiswal G."/>
            <person name="Rana R."/>
            <person name="Nayak P.K."/>
            <person name="Chouhan R."/>
            <person name="Gandhi S.G."/>
            <person name="Patel H.K."/>
            <person name="Patil P.B."/>
        </authorList>
    </citation>
    <scope>NUCLEOTIDE SEQUENCE [LARGE SCALE GENOMIC DNA]</scope>
    <source>
        <strain evidence="4 5">PPL201</strain>
    </source>
</reference>
<keyword evidence="2" id="KW-0732">Signal</keyword>
<protein>
    <submittedName>
        <fullName evidence="4">Alpha/beta hydrolase</fullName>
    </submittedName>
</protein>
<dbReference type="PIRSF" id="PIRSF031982">
    <property type="entry name" value="UCP031982_abhydr"/>
    <property type="match status" value="1"/>
</dbReference>
<dbReference type="Gene3D" id="3.40.50.1820">
    <property type="entry name" value="alpha/beta hydrolase"/>
    <property type="match status" value="1"/>
</dbReference>
<dbReference type="InterPro" id="IPR022742">
    <property type="entry name" value="Hydrolase_4"/>
</dbReference>
<dbReference type="InterPro" id="IPR016986">
    <property type="entry name" value="UCP031982_abhydr"/>
</dbReference>
<sequence length="355" mass="36664">MSTLVNRLLVGLALIASTGAAATVGEAHRTTTTPSTALRNADHSPTMAITIWYPAKGHAKESPLTIGPPGLPLFASGSAAADAPLAPGRFPVILLSHGFGGTARMMGWFGTALARAGYVVIAVDHPGSNGRGPITPNGASWWWERADDLKAAWATVLADPVFVDHVDVARLGVAGFSAGGFTALVAGGARVDVRHFADFCRAHPDDGVCAPQMEAPTLSARDVDAWLRDPAMQSRFREAAGDHAVHGARAVFIMAPALVQALAPASLRGMQVPVSLLVGTADTVAPPATNTDVAAALIPGAMAQRLPGVSHYDFLGDCLPAATHVVPQCDTANRQNDAHAAALRAALRLFGAALR</sequence>
<dbReference type="Pfam" id="PF12146">
    <property type="entry name" value="Hydrolase_4"/>
    <property type="match status" value="1"/>
</dbReference>
<dbReference type="EMBL" id="JARJJS010000002">
    <property type="protein sequence ID" value="MDF4025668.1"/>
    <property type="molecule type" value="Genomic_DNA"/>
</dbReference>
<dbReference type="Proteomes" id="UP001528850">
    <property type="component" value="Unassembled WGS sequence"/>
</dbReference>
<dbReference type="InterPro" id="IPR029058">
    <property type="entry name" value="AB_hydrolase_fold"/>
</dbReference>